<feature type="modified residue" description="4-aspartylphosphate" evidence="2">
    <location>
        <position position="60"/>
    </location>
</feature>
<dbReference type="InterPro" id="IPR001789">
    <property type="entry name" value="Sig_transdc_resp-reg_receiver"/>
</dbReference>
<evidence type="ECO:0000313" key="4">
    <source>
        <dbReference type="EMBL" id="MBI2678689.1"/>
    </source>
</evidence>
<evidence type="ECO:0000313" key="5">
    <source>
        <dbReference type="Proteomes" id="UP000779809"/>
    </source>
</evidence>
<organism evidence="4 5">
    <name type="scientific">Candidatus Korobacter versatilis</name>
    <dbReference type="NCBI Taxonomy" id="658062"/>
    <lineage>
        <taxon>Bacteria</taxon>
        <taxon>Pseudomonadati</taxon>
        <taxon>Acidobacteriota</taxon>
        <taxon>Terriglobia</taxon>
        <taxon>Terriglobales</taxon>
        <taxon>Candidatus Korobacteraceae</taxon>
        <taxon>Candidatus Korobacter</taxon>
    </lineage>
</organism>
<keyword evidence="1 2" id="KW-0597">Phosphoprotein</keyword>
<reference evidence="4" key="1">
    <citation type="submission" date="2020-07" db="EMBL/GenBank/DDBJ databases">
        <title>Huge and variable diversity of episymbiotic CPR bacteria and DPANN archaea in groundwater ecosystems.</title>
        <authorList>
            <person name="He C.Y."/>
            <person name="Keren R."/>
            <person name="Whittaker M."/>
            <person name="Farag I.F."/>
            <person name="Doudna J."/>
            <person name="Cate J.H.D."/>
            <person name="Banfield J.F."/>
        </authorList>
    </citation>
    <scope>NUCLEOTIDE SEQUENCE</scope>
    <source>
        <strain evidence="4">NC_groundwater_580_Pr5_B-0.1um_64_19</strain>
    </source>
</reference>
<dbReference type="SUPFAM" id="SSF52172">
    <property type="entry name" value="CheY-like"/>
    <property type="match status" value="1"/>
</dbReference>
<dbReference type="InterPro" id="IPR050595">
    <property type="entry name" value="Bact_response_regulator"/>
</dbReference>
<gene>
    <name evidence="4" type="ORF">HYX28_07885</name>
</gene>
<sequence>MTATTKPAVLPILVVEDEPSVMAFLQAALERSGYSVVTASSGVEALKLFETAEFRGVITDMRTPGGVSGADVHAWIVTNRPHLADRVILVTGDTVNEETVALLRKTNAPCVEKPFRVQQLLEVVQKIFGKAV</sequence>
<dbReference type="Gene3D" id="3.40.50.2300">
    <property type="match status" value="1"/>
</dbReference>
<dbReference type="Pfam" id="PF00072">
    <property type="entry name" value="Response_reg"/>
    <property type="match status" value="1"/>
</dbReference>
<dbReference type="SMART" id="SM00448">
    <property type="entry name" value="REC"/>
    <property type="match status" value="1"/>
</dbReference>
<dbReference type="PROSITE" id="PS50110">
    <property type="entry name" value="RESPONSE_REGULATORY"/>
    <property type="match status" value="1"/>
</dbReference>
<dbReference type="GO" id="GO:0000160">
    <property type="term" value="P:phosphorelay signal transduction system"/>
    <property type="evidence" value="ECO:0007669"/>
    <property type="project" value="InterPro"/>
</dbReference>
<comment type="caution">
    <text evidence="4">The sequence shown here is derived from an EMBL/GenBank/DDBJ whole genome shotgun (WGS) entry which is preliminary data.</text>
</comment>
<evidence type="ECO:0000256" key="2">
    <source>
        <dbReference type="PROSITE-ProRule" id="PRU00169"/>
    </source>
</evidence>
<protein>
    <submittedName>
        <fullName evidence="4">Response regulator</fullName>
    </submittedName>
</protein>
<accession>A0A932EQ01</accession>
<evidence type="ECO:0000259" key="3">
    <source>
        <dbReference type="PROSITE" id="PS50110"/>
    </source>
</evidence>
<name>A0A932EQ01_9BACT</name>
<dbReference type="PANTHER" id="PTHR44591:SF3">
    <property type="entry name" value="RESPONSE REGULATORY DOMAIN-CONTAINING PROTEIN"/>
    <property type="match status" value="1"/>
</dbReference>
<dbReference type="InterPro" id="IPR011006">
    <property type="entry name" value="CheY-like_superfamily"/>
</dbReference>
<dbReference type="Proteomes" id="UP000779809">
    <property type="component" value="Unassembled WGS sequence"/>
</dbReference>
<dbReference type="PANTHER" id="PTHR44591">
    <property type="entry name" value="STRESS RESPONSE REGULATOR PROTEIN 1"/>
    <property type="match status" value="1"/>
</dbReference>
<dbReference type="EMBL" id="JACPNR010000009">
    <property type="protein sequence ID" value="MBI2678689.1"/>
    <property type="molecule type" value="Genomic_DNA"/>
</dbReference>
<proteinExistence type="predicted"/>
<dbReference type="AlphaFoldDB" id="A0A932EQ01"/>
<evidence type="ECO:0000256" key="1">
    <source>
        <dbReference type="ARBA" id="ARBA00022553"/>
    </source>
</evidence>
<feature type="domain" description="Response regulatory" evidence="3">
    <location>
        <begin position="11"/>
        <end position="128"/>
    </location>
</feature>